<feature type="transmembrane region" description="Helical" evidence="1">
    <location>
        <begin position="22"/>
        <end position="42"/>
    </location>
</feature>
<feature type="transmembrane region" description="Helical" evidence="1">
    <location>
        <begin position="107"/>
        <end position="126"/>
    </location>
</feature>
<dbReference type="Proteomes" id="UP000034452">
    <property type="component" value="Unassembled WGS sequence"/>
</dbReference>
<dbReference type="AlphaFoldDB" id="A0A0G0T065"/>
<name>A0A0G0T065_9BACT</name>
<accession>A0A0G0T065</accession>
<keyword evidence="1" id="KW-1133">Transmembrane helix</keyword>
<gene>
    <name evidence="2" type="ORF">UU13_C0006G0011</name>
</gene>
<evidence type="ECO:0000256" key="1">
    <source>
        <dbReference type="SAM" id="Phobius"/>
    </source>
</evidence>
<reference evidence="2 3" key="1">
    <citation type="journal article" date="2015" name="Nature">
        <title>rRNA introns, odd ribosomes, and small enigmatic genomes across a large radiation of phyla.</title>
        <authorList>
            <person name="Brown C.T."/>
            <person name="Hug L.A."/>
            <person name="Thomas B.C."/>
            <person name="Sharon I."/>
            <person name="Castelle C.J."/>
            <person name="Singh A."/>
            <person name="Wilkins M.J."/>
            <person name="Williams K.H."/>
            <person name="Banfield J.F."/>
        </authorList>
    </citation>
    <scope>NUCLEOTIDE SEQUENCE [LARGE SCALE GENOMIC DNA]</scope>
</reference>
<keyword evidence="1" id="KW-0812">Transmembrane</keyword>
<organism evidence="2 3">
    <name type="scientific">Candidatus Nomurabacteria bacterium GW2011_GWB1_40_7</name>
    <dbReference type="NCBI Taxonomy" id="1618744"/>
    <lineage>
        <taxon>Bacteria</taxon>
        <taxon>Candidatus Nomuraibacteriota</taxon>
    </lineage>
</organism>
<keyword evidence="1" id="KW-0472">Membrane</keyword>
<protein>
    <submittedName>
        <fullName evidence="2">Uncharacterized protein</fullName>
    </submittedName>
</protein>
<comment type="caution">
    <text evidence="2">The sequence shown here is derived from an EMBL/GenBank/DDBJ whole genome shotgun (WGS) entry which is preliminary data.</text>
</comment>
<feature type="transmembrane region" description="Helical" evidence="1">
    <location>
        <begin position="83"/>
        <end position="101"/>
    </location>
</feature>
<proteinExistence type="predicted"/>
<dbReference type="EMBL" id="LBZL01000006">
    <property type="protein sequence ID" value="KKR70409.1"/>
    <property type="molecule type" value="Genomic_DNA"/>
</dbReference>
<evidence type="ECO:0000313" key="2">
    <source>
        <dbReference type="EMBL" id="KKR70409.1"/>
    </source>
</evidence>
<sequence length="148" mass="16701">MIIATLSIFVFTGIIWILNKKLPFQICPICAGVSLTWLWIFFGMFFGKLLVVDYQLPTAILAGGTVVGLMSKLEEFIKKKFVLIWKTVFVVSGFMAVYALVTNQWGIFAVGVIIDITVTLMFKTYGAEKENPDLKKIKELKEKMKSCC</sequence>
<evidence type="ECO:0000313" key="3">
    <source>
        <dbReference type="Proteomes" id="UP000034452"/>
    </source>
</evidence>